<dbReference type="InterPro" id="IPR051532">
    <property type="entry name" value="Ester_Hydrolysis_Enzymes"/>
</dbReference>
<dbReference type="Proteomes" id="UP000005206">
    <property type="component" value="Chromosome 3"/>
</dbReference>
<dbReference type="KEGG" id="nhe:NECHADRAFT_35306"/>
<evidence type="ECO:0000313" key="2">
    <source>
        <dbReference type="EMBL" id="EEU47590.1"/>
    </source>
</evidence>
<dbReference type="Pfam" id="PF13472">
    <property type="entry name" value="Lipase_GDSL_2"/>
    <property type="match status" value="1"/>
</dbReference>
<evidence type="ECO:0000313" key="3">
    <source>
        <dbReference type="Proteomes" id="UP000005206"/>
    </source>
</evidence>
<dbReference type="GeneID" id="9664369"/>
<keyword evidence="3" id="KW-1185">Reference proteome</keyword>
<dbReference type="STRING" id="660122.C7YNB1"/>
<dbReference type="InterPro" id="IPR036514">
    <property type="entry name" value="SGNH_hydro_sf"/>
</dbReference>
<dbReference type="AlphaFoldDB" id="C7YNB1"/>
<dbReference type="OrthoDB" id="3915838at2759"/>
<dbReference type="OMA" id="QVPMKAR"/>
<dbReference type="InterPro" id="IPR013830">
    <property type="entry name" value="SGNH_hydro"/>
</dbReference>
<dbReference type="SUPFAM" id="SSF52266">
    <property type="entry name" value="SGNH hydrolase"/>
    <property type="match status" value="1"/>
</dbReference>
<proteinExistence type="predicted"/>
<organism evidence="2 3">
    <name type="scientific">Fusarium vanettenii (strain ATCC MYA-4622 / CBS 123669 / FGSC 9596 / NRRL 45880 / 77-13-4)</name>
    <name type="common">Fusarium solani subsp. pisi</name>
    <dbReference type="NCBI Taxonomy" id="660122"/>
    <lineage>
        <taxon>Eukaryota</taxon>
        <taxon>Fungi</taxon>
        <taxon>Dikarya</taxon>
        <taxon>Ascomycota</taxon>
        <taxon>Pezizomycotina</taxon>
        <taxon>Sordariomycetes</taxon>
        <taxon>Hypocreomycetidae</taxon>
        <taxon>Hypocreales</taxon>
        <taxon>Nectriaceae</taxon>
        <taxon>Fusarium</taxon>
        <taxon>Fusarium solani species complex</taxon>
        <taxon>Fusarium vanettenii</taxon>
    </lineage>
</organism>
<sequence>MANLLPLVAALPNLRIMPLGDSITKGSGSNGIVGYRGPLRRKLLSQGKDDGITVDMIGSLTDGNMPDNNHEGHSGRYLDEINTYWKLSIKARPNLVLIHAGINNMDKNRDLDIALDIYRNMIDGIFTEAPEVTILVAPVIWANKPAMQVNSDNFNPQLEALIKLRQQQGKRILPVPIDIGPGDLWDEKHPNDKGYEKIANAWLNAILEADSRGYLEKP</sequence>
<dbReference type="CDD" id="cd01833">
    <property type="entry name" value="XynB_like"/>
    <property type="match status" value="1"/>
</dbReference>
<dbReference type="GO" id="GO:0004622">
    <property type="term" value="F:phosphatidylcholine lysophospholipase activity"/>
    <property type="evidence" value="ECO:0007669"/>
    <property type="project" value="TreeGrafter"/>
</dbReference>
<dbReference type="PANTHER" id="PTHR30383">
    <property type="entry name" value="THIOESTERASE 1/PROTEASE 1/LYSOPHOSPHOLIPASE L1"/>
    <property type="match status" value="1"/>
</dbReference>
<dbReference type="eggNOG" id="ENOG502SIJX">
    <property type="taxonomic scope" value="Eukaryota"/>
</dbReference>
<dbReference type="PANTHER" id="PTHR30383:SF5">
    <property type="entry name" value="SGNH HYDROLASE-TYPE ESTERASE DOMAIN-CONTAINING PROTEIN"/>
    <property type="match status" value="1"/>
</dbReference>
<dbReference type="Gene3D" id="3.40.50.1110">
    <property type="entry name" value="SGNH hydrolase"/>
    <property type="match status" value="1"/>
</dbReference>
<feature type="non-terminal residue" evidence="2">
    <location>
        <position position="218"/>
    </location>
</feature>
<feature type="domain" description="SGNH hydrolase-type esterase" evidence="1">
    <location>
        <begin position="19"/>
        <end position="196"/>
    </location>
</feature>
<evidence type="ECO:0000259" key="1">
    <source>
        <dbReference type="Pfam" id="PF13472"/>
    </source>
</evidence>
<gene>
    <name evidence="2" type="ORF">NECHADRAFT_35306</name>
</gene>
<dbReference type="EMBL" id="GG698897">
    <property type="protein sequence ID" value="EEU47590.1"/>
    <property type="molecule type" value="Genomic_DNA"/>
</dbReference>
<name>C7YNB1_FUSV7</name>
<dbReference type="InParanoid" id="C7YNB1"/>
<dbReference type="HOGENOM" id="CLU_044083_1_1_1"/>
<reference evidence="2 3" key="1">
    <citation type="journal article" date="2009" name="PLoS Genet.">
        <title>The genome of Nectria haematococca: contribution of supernumerary chromosomes to gene expansion.</title>
        <authorList>
            <person name="Coleman J.J."/>
            <person name="Rounsley S.D."/>
            <person name="Rodriguez-Carres M."/>
            <person name="Kuo A."/>
            <person name="Wasmann C.C."/>
            <person name="Grimwood J."/>
            <person name="Schmutz J."/>
            <person name="Taga M."/>
            <person name="White G.J."/>
            <person name="Zhou S."/>
            <person name="Schwartz D.C."/>
            <person name="Freitag M."/>
            <person name="Ma L.J."/>
            <person name="Danchin E.G."/>
            <person name="Henrissat B."/>
            <person name="Coutinho P.M."/>
            <person name="Nelson D.R."/>
            <person name="Straney D."/>
            <person name="Napoli C.A."/>
            <person name="Barker B.M."/>
            <person name="Gribskov M."/>
            <person name="Rep M."/>
            <person name="Kroken S."/>
            <person name="Molnar I."/>
            <person name="Rensing C."/>
            <person name="Kennell J.C."/>
            <person name="Zamora J."/>
            <person name="Farman M.L."/>
            <person name="Selker E.U."/>
            <person name="Salamov A."/>
            <person name="Shapiro H."/>
            <person name="Pangilinan J."/>
            <person name="Lindquist E."/>
            <person name="Lamers C."/>
            <person name="Grigoriev I.V."/>
            <person name="Geiser D.M."/>
            <person name="Covert S.F."/>
            <person name="Temporini E."/>
            <person name="Vanetten H.D."/>
        </authorList>
    </citation>
    <scope>NUCLEOTIDE SEQUENCE [LARGE SCALE GENOMIC DNA]</scope>
    <source>
        <strain evidence="3">ATCC MYA-4622 / CBS 123669 / FGSC 9596 / NRRL 45880 / 77-13-4</strain>
    </source>
</reference>
<dbReference type="RefSeq" id="XP_003053303.1">
    <property type="nucleotide sequence ID" value="XM_003053257.1"/>
</dbReference>
<accession>C7YNB1</accession>
<dbReference type="VEuPathDB" id="FungiDB:NECHADRAFT_35306"/>
<protein>
    <recommendedName>
        <fullName evidence="1">SGNH hydrolase-type esterase domain-containing protein</fullName>
    </recommendedName>
</protein>